<comment type="catalytic activity">
    <reaction evidence="10">
        <text>Mg(2+)(in) = Mg(2+)(out)</text>
        <dbReference type="Rhea" id="RHEA:29827"/>
        <dbReference type="ChEBI" id="CHEBI:18420"/>
    </reaction>
</comment>
<dbReference type="Proteomes" id="UP000244248">
    <property type="component" value="Unassembled WGS sequence"/>
</dbReference>
<evidence type="ECO:0000256" key="12">
    <source>
        <dbReference type="SAM" id="Phobius"/>
    </source>
</evidence>
<evidence type="ECO:0000313" key="13">
    <source>
        <dbReference type="EMBL" id="PTU31456.1"/>
    </source>
</evidence>
<evidence type="ECO:0000313" key="14">
    <source>
        <dbReference type="Proteomes" id="UP000244248"/>
    </source>
</evidence>
<dbReference type="InterPro" id="IPR002523">
    <property type="entry name" value="MgTranspt_CorA/ZnTranspt_ZntB"/>
</dbReference>
<evidence type="ECO:0008006" key="15">
    <source>
        <dbReference type="Google" id="ProtNLM"/>
    </source>
</evidence>
<dbReference type="SUPFAM" id="SSF144083">
    <property type="entry name" value="Magnesium transport protein CorA, transmembrane region"/>
    <property type="match status" value="1"/>
</dbReference>
<feature type="transmembrane region" description="Helical" evidence="12">
    <location>
        <begin position="294"/>
        <end position="314"/>
    </location>
</feature>
<evidence type="ECO:0000256" key="3">
    <source>
        <dbReference type="ARBA" id="ARBA00022448"/>
    </source>
</evidence>
<dbReference type="CDD" id="cd12822">
    <property type="entry name" value="TmCorA-like"/>
    <property type="match status" value="1"/>
</dbReference>
<comment type="caution">
    <text evidence="13">The sequence shown here is derived from an EMBL/GenBank/DDBJ whole genome shotgun (WGS) entry which is preliminary data.</text>
</comment>
<evidence type="ECO:0000256" key="7">
    <source>
        <dbReference type="ARBA" id="ARBA00022989"/>
    </source>
</evidence>
<dbReference type="FunFam" id="1.20.58.340:FF:000004">
    <property type="entry name" value="Magnesium transport protein CorA"/>
    <property type="match status" value="1"/>
</dbReference>
<dbReference type="EMBL" id="QANS01000003">
    <property type="protein sequence ID" value="PTU31456.1"/>
    <property type="molecule type" value="Genomic_DNA"/>
</dbReference>
<dbReference type="GO" id="GO:0015095">
    <property type="term" value="F:magnesium ion transmembrane transporter activity"/>
    <property type="evidence" value="ECO:0007669"/>
    <property type="project" value="TreeGrafter"/>
</dbReference>
<comment type="similarity">
    <text evidence="2">Belongs to the CorA metal ion transporter (MIT) (TC 1.A.35) family.</text>
</comment>
<dbReference type="RefSeq" id="WP_107939999.1">
    <property type="nucleotide sequence ID" value="NZ_QANS01000003.1"/>
</dbReference>
<evidence type="ECO:0000256" key="6">
    <source>
        <dbReference type="ARBA" id="ARBA00022842"/>
    </source>
</evidence>
<dbReference type="PANTHER" id="PTHR46494">
    <property type="entry name" value="CORA FAMILY METAL ION TRANSPORTER (EUROFUNG)"/>
    <property type="match status" value="1"/>
</dbReference>
<gene>
    <name evidence="13" type="ORF">CJD38_08940</name>
</gene>
<evidence type="ECO:0000256" key="9">
    <source>
        <dbReference type="ARBA" id="ARBA00023136"/>
    </source>
</evidence>
<keyword evidence="5 12" id="KW-0812">Transmembrane</keyword>
<evidence type="ECO:0000256" key="10">
    <source>
        <dbReference type="ARBA" id="ARBA00034269"/>
    </source>
</evidence>
<dbReference type="OrthoDB" id="9803416at2"/>
<accession>A0A2T5MFX3</accession>
<dbReference type="Pfam" id="PF01544">
    <property type="entry name" value="CorA"/>
    <property type="match status" value="1"/>
</dbReference>
<evidence type="ECO:0000256" key="2">
    <source>
        <dbReference type="ARBA" id="ARBA00009765"/>
    </source>
</evidence>
<keyword evidence="9 12" id="KW-0472">Membrane</keyword>
<dbReference type="PANTHER" id="PTHR46494:SF1">
    <property type="entry name" value="CORA FAMILY METAL ION TRANSPORTER (EUROFUNG)"/>
    <property type="match status" value="1"/>
</dbReference>
<keyword evidence="6" id="KW-0460">Magnesium</keyword>
<sequence length="320" mass="37009">MEILHFATDTTPTVLTDTGQIPEDGLIWVDFCRDEAQHWECWAEPLIGVPIEPQHVADSHNPTHPSFFDGTLDYDMLMFQGLGPRDRLFPLETRTAAFFMFERVLITIHAADNVSMSLARKKMLEGRGKPPDSVLKIAHTVLDTMVDRFLKIREPLDAYFTELQDELLDPASKTDDWRTLLAGRRMVRKLEWLSENQLEAIDAWRRGTRSDWSANEEVRMRDLSEHVDRLLDHARDQERDIESAVQLHFSSVTHHTNKIVQTLTVLSAIFFPLTLITGIYGMNFENMPELHWRYGYFFALGLLVSIGGALLYLFKRRGFF</sequence>
<dbReference type="InterPro" id="IPR045863">
    <property type="entry name" value="CorA_TM1_TM2"/>
</dbReference>
<comment type="subcellular location">
    <subcellularLocation>
        <location evidence="1">Cell membrane</location>
        <topology evidence="1">Multi-pass membrane protein</topology>
    </subcellularLocation>
</comment>
<keyword evidence="4" id="KW-1003">Cell membrane</keyword>
<dbReference type="GO" id="GO:0005886">
    <property type="term" value="C:plasma membrane"/>
    <property type="evidence" value="ECO:0007669"/>
    <property type="project" value="UniProtKB-SubCell"/>
</dbReference>
<dbReference type="SUPFAM" id="SSF143865">
    <property type="entry name" value="CorA soluble domain-like"/>
    <property type="match status" value="1"/>
</dbReference>
<evidence type="ECO:0000256" key="8">
    <source>
        <dbReference type="ARBA" id="ARBA00023065"/>
    </source>
</evidence>
<dbReference type="GO" id="GO:0015087">
    <property type="term" value="F:cobalt ion transmembrane transporter activity"/>
    <property type="evidence" value="ECO:0007669"/>
    <property type="project" value="TreeGrafter"/>
</dbReference>
<keyword evidence="14" id="KW-1185">Reference proteome</keyword>
<name>A0A2T5MFX3_9GAMM</name>
<dbReference type="GO" id="GO:0000287">
    <property type="term" value="F:magnesium ion binding"/>
    <property type="evidence" value="ECO:0007669"/>
    <property type="project" value="TreeGrafter"/>
</dbReference>
<dbReference type="GO" id="GO:0050897">
    <property type="term" value="F:cobalt ion binding"/>
    <property type="evidence" value="ECO:0007669"/>
    <property type="project" value="TreeGrafter"/>
</dbReference>
<evidence type="ECO:0000256" key="11">
    <source>
        <dbReference type="ARBA" id="ARBA00045497"/>
    </source>
</evidence>
<evidence type="ECO:0000256" key="5">
    <source>
        <dbReference type="ARBA" id="ARBA00022692"/>
    </source>
</evidence>
<keyword evidence="3" id="KW-0813">Transport</keyword>
<proteinExistence type="inferred from homology"/>
<evidence type="ECO:0000256" key="4">
    <source>
        <dbReference type="ARBA" id="ARBA00022475"/>
    </source>
</evidence>
<organism evidence="13 14">
    <name type="scientific">Stenotrophobium rhamnosiphilum</name>
    <dbReference type="NCBI Taxonomy" id="2029166"/>
    <lineage>
        <taxon>Bacteria</taxon>
        <taxon>Pseudomonadati</taxon>
        <taxon>Pseudomonadota</taxon>
        <taxon>Gammaproteobacteria</taxon>
        <taxon>Nevskiales</taxon>
        <taxon>Nevskiaceae</taxon>
        <taxon>Stenotrophobium</taxon>
    </lineage>
</organism>
<reference evidence="13 14" key="1">
    <citation type="submission" date="2018-04" db="EMBL/GenBank/DDBJ databases">
        <title>Novel species isolated from glacier.</title>
        <authorList>
            <person name="Liu Q."/>
            <person name="Xin Y.-H."/>
        </authorList>
    </citation>
    <scope>NUCLEOTIDE SEQUENCE [LARGE SCALE GENOMIC DNA]</scope>
    <source>
        <strain evidence="13 14">GT1R17</strain>
    </source>
</reference>
<keyword evidence="8" id="KW-0406">Ion transport</keyword>
<dbReference type="Gene3D" id="1.20.58.340">
    <property type="entry name" value="Magnesium transport protein CorA, transmembrane region"/>
    <property type="match status" value="2"/>
</dbReference>
<feature type="transmembrane region" description="Helical" evidence="12">
    <location>
        <begin position="263"/>
        <end position="282"/>
    </location>
</feature>
<comment type="function">
    <text evidence="11">Mediates influx of magnesium ions. Alternates between open and closed states. Activated by low cytoplasmic Mg(2+) levels. Inactive when cytoplasmic Mg(2+) levels are high.</text>
</comment>
<evidence type="ECO:0000256" key="1">
    <source>
        <dbReference type="ARBA" id="ARBA00004651"/>
    </source>
</evidence>
<dbReference type="AlphaFoldDB" id="A0A2T5MFX3"/>
<dbReference type="InterPro" id="IPR045861">
    <property type="entry name" value="CorA_cytoplasmic_dom"/>
</dbReference>
<keyword evidence="7 12" id="KW-1133">Transmembrane helix</keyword>
<protein>
    <recommendedName>
        <fullName evidence="15">Magnesium transporter CorA</fullName>
    </recommendedName>
</protein>